<sequence length="253" mass="28354">MLNFLKHFFVNKAQDAQSGFVKMLVEFDPETASEAEIGELDDALTKLTRQMVDAKKAWEREDQEAREIQKNYDLRLAAAERLQARAEAAPEGEKAQVEASLAGLLAELEKMVPEIDREQREAQEAKAFYDELAEAVKSASERLKTARERLNDAKRRMEAAKVRMDRAQEQEERAKVVAGIKQQAGNLGTAFDAMTQKAQEMEARTEVHAQKAQLLAPPKSEDPYLAQALKEAQGVSTQPQQSLSDRLAALKKK</sequence>
<dbReference type="AlphaFoldDB" id="A0A6V8LJW3"/>
<evidence type="ECO:0008006" key="5">
    <source>
        <dbReference type="Google" id="ProtNLM"/>
    </source>
</evidence>
<gene>
    <name evidence="3" type="ORF">NNJEOMEG_00851</name>
</gene>
<feature type="coiled-coil region" evidence="1">
    <location>
        <begin position="105"/>
        <end position="177"/>
    </location>
</feature>
<proteinExistence type="predicted"/>
<dbReference type="EMBL" id="BLTE01000002">
    <property type="protein sequence ID" value="GFK93022.1"/>
    <property type="molecule type" value="Genomic_DNA"/>
</dbReference>
<evidence type="ECO:0000256" key="2">
    <source>
        <dbReference type="SAM" id="MobiDB-lite"/>
    </source>
</evidence>
<evidence type="ECO:0000256" key="1">
    <source>
        <dbReference type="SAM" id="Coils"/>
    </source>
</evidence>
<keyword evidence="1" id="KW-0175">Coiled coil</keyword>
<organism evidence="3 4">
    <name type="scientific">Fundidesulfovibrio magnetotacticus</name>
    <dbReference type="NCBI Taxonomy" id="2730080"/>
    <lineage>
        <taxon>Bacteria</taxon>
        <taxon>Pseudomonadati</taxon>
        <taxon>Thermodesulfobacteriota</taxon>
        <taxon>Desulfovibrionia</taxon>
        <taxon>Desulfovibrionales</taxon>
        <taxon>Desulfovibrionaceae</taxon>
        <taxon>Fundidesulfovibrio</taxon>
    </lineage>
</organism>
<keyword evidence="4" id="KW-1185">Reference proteome</keyword>
<evidence type="ECO:0000313" key="3">
    <source>
        <dbReference type="EMBL" id="GFK93022.1"/>
    </source>
</evidence>
<feature type="compositionally biased region" description="Polar residues" evidence="2">
    <location>
        <begin position="234"/>
        <end position="244"/>
    </location>
</feature>
<feature type="region of interest" description="Disordered" evidence="2">
    <location>
        <begin position="230"/>
        <end position="253"/>
    </location>
</feature>
<reference evidence="3 4" key="1">
    <citation type="submission" date="2020-04" db="EMBL/GenBank/DDBJ databases">
        <authorList>
            <consortium name="Desulfovibrio sp. FSS-1 genome sequencing consortium"/>
            <person name="Shimoshige H."/>
            <person name="Kobayashi H."/>
            <person name="Maekawa T."/>
        </authorList>
    </citation>
    <scope>NUCLEOTIDE SEQUENCE [LARGE SCALE GENOMIC DNA]</scope>
    <source>
        <strain evidence="3 4">SIID29052-01</strain>
    </source>
</reference>
<dbReference type="Proteomes" id="UP000494245">
    <property type="component" value="Unassembled WGS sequence"/>
</dbReference>
<evidence type="ECO:0000313" key="4">
    <source>
        <dbReference type="Proteomes" id="UP000494245"/>
    </source>
</evidence>
<protein>
    <recommendedName>
        <fullName evidence="5">PspA/IM30 family protein</fullName>
    </recommendedName>
</protein>
<name>A0A6V8LJW3_9BACT</name>
<dbReference type="RefSeq" id="WP_173081625.1">
    <property type="nucleotide sequence ID" value="NZ_BLTE01000002.1"/>
</dbReference>
<comment type="caution">
    <text evidence="3">The sequence shown here is derived from an EMBL/GenBank/DDBJ whole genome shotgun (WGS) entry which is preliminary data.</text>
</comment>
<accession>A0A6V8LJW3</accession>
<reference evidence="3 4" key="2">
    <citation type="submission" date="2020-05" db="EMBL/GenBank/DDBJ databases">
        <title>Draft genome sequence of Desulfovibrio sp. strainFSS-1.</title>
        <authorList>
            <person name="Shimoshige H."/>
            <person name="Kobayashi H."/>
            <person name="Maekawa T."/>
        </authorList>
    </citation>
    <scope>NUCLEOTIDE SEQUENCE [LARGE SCALE GENOMIC DNA]</scope>
    <source>
        <strain evidence="3 4">SIID29052-01</strain>
    </source>
</reference>